<protein>
    <submittedName>
        <fullName evidence="7">D-2-hydroxyacid dehydrogenase</fullName>
    </submittedName>
</protein>
<reference evidence="7 8" key="1">
    <citation type="submission" date="2019-03" db="EMBL/GenBank/DDBJ databases">
        <title>Genome Sequencing and Assembly of Various Microbes Isolated from Partially Reclaimed Soil and Acid Mine Drainage (AMD) Site.</title>
        <authorList>
            <person name="Steinbock B."/>
            <person name="Bechtold R."/>
            <person name="Sevigny J.L."/>
            <person name="Thomas D."/>
            <person name="Cuthill L.R."/>
            <person name="Aveiro Johannsen E.J."/>
            <person name="Thomas K."/>
            <person name="Ghosh A."/>
        </authorList>
    </citation>
    <scope>NUCLEOTIDE SEQUENCE [LARGE SCALE GENOMIC DNA]</scope>
    <source>
        <strain evidence="7 8">S-A1</strain>
    </source>
</reference>
<dbReference type="CDD" id="cd05300">
    <property type="entry name" value="2-Hacid_dh_1"/>
    <property type="match status" value="1"/>
</dbReference>
<dbReference type="GO" id="GO:0051287">
    <property type="term" value="F:NAD binding"/>
    <property type="evidence" value="ECO:0007669"/>
    <property type="project" value="InterPro"/>
</dbReference>
<dbReference type="RefSeq" id="WP_133347893.1">
    <property type="nucleotide sequence ID" value="NZ_SMZQ01000003.1"/>
</dbReference>
<dbReference type="STRING" id="683150.G205_03941"/>
<organism evidence="7 8">
    <name type="scientific">Arthrobacter nitrophenolicus</name>
    <dbReference type="NCBI Taxonomy" id="683150"/>
    <lineage>
        <taxon>Bacteria</taxon>
        <taxon>Bacillati</taxon>
        <taxon>Actinomycetota</taxon>
        <taxon>Actinomycetes</taxon>
        <taxon>Micrococcales</taxon>
        <taxon>Micrococcaceae</taxon>
        <taxon>Arthrobacter</taxon>
    </lineage>
</organism>
<dbReference type="PANTHER" id="PTHR43333:SF1">
    <property type="entry name" value="D-ISOMER SPECIFIC 2-HYDROXYACID DEHYDROGENASE NAD-BINDING DOMAIN-CONTAINING PROTEIN"/>
    <property type="match status" value="1"/>
</dbReference>
<evidence type="ECO:0000256" key="4">
    <source>
        <dbReference type="RuleBase" id="RU003719"/>
    </source>
</evidence>
<name>A0A4R5Y347_9MICC</name>
<evidence type="ECO:0000256" key="1">
    <source>
        <dbReference type="ARBA" id="ARBA00005854"/>
    </source>
</evidence>
<feature type="domain" description="D-isomer specific 2-hydroxyacid dehydrogenase NAD-binding" evidence="6">
    <location>
        <begin position="113"/>
        <end position="286"/>
    </location>
</feature>
<dbReference type="Proteomes" id="UP000294621">
    <property type="component" value="Unassembled WGS sequence"/>
</dbReference>
<comment type="similarity">
    <text evidence="1 4">Belongs to the D-isomer specific 2-hydroxyacid dehydrogenase family.</text>
</comment>
<proteinExistence type="inferred from homology"/>
<evidence type="ECO:0000313" key="7">
    <source>
        <dbReference type="EMBL" id="TDL38824.1"/>
    </source>
</evidence>
<dbReference type="OrthoDB" id="4324715at2"/>
<dbReference type="Pfam" id="PF02826">
    <property type="entry name" value="2-Hacid_dh_C"/>
    <property type="match status" value="1"/>
</dbReference>
<dbReference type="Pfam" id="PF00389">
    <property type="entry name" value="2-Hacid_dh"/>
    <property type="match status" value="1"/>
</dbReference>
<dbReference type="InterPro" id="IPR036291">
    <property type="entry name" value="NAD(P)-bd_dom_sf"/>
</dbReference>
<evidence type="ECO:0000259" key="5">
    <source>
        <dbReference type="Pfam" id="PF00389"/>
    </source>
</evidence>
<evidence type="ECO:0000259" key="6">
    <source>
        <dbReference type="Pfam" id="PF02826"/>
    </source>
</evidence>
<dbReference type="InterPro" id="IPR006140">
    <property type="entry name" value="D-isomer_DH_NAD-bd"/>
</dbReference>
<keyword evidence="3" id="KW-0520">NAD</keyword>
<dbReference type="SUPFAM" id="SSF52283">
    <property type="entry name" value="Formate/glycerate dehydrogenase catalytic domain-like"/>
    <property type="match status" value="1"/>
</dbReference>
<evidence type="ECO:0000256" key="2">
    <source>
        <dbReference type="ARBA" id="ARBA00023002"/>
    </source>
</evidence>
<comment type="caution">
    <text evidence="7">The sequence shown here is derived from an EMBL/GenBank/DDBJ whole genome shotgun (WGS) entry which is preliminary data.</text>
</comment>
<gene>
    <name evidence="7" type="ORF">E2R57_07760</name>
</gene>
<accession>A0A4R5Y347</accession>
<evidence type="ECO:0000313" key="8">
    <source>
        <dbReference type="Proteomes" id="UP000294621"/>
    </source>
</evidence>
<dbReference type="SUPFAM" id="SSF51735">
    <property type="entry name" value="NAD(P)-binding Rossmann-fold domains"/>
    <property type="match status" value="1"/>
</dbReference>
<feature type="domain" description="D-isomer specific 2-hydroxyacid dehydrogenase catalytic" evidence="5">
    <location>
        <begin position="38"/>
        <end position="317"/>
    </location>
</feature>
<dbReference type="InterPro" id="IPR006139">
    <property type="entry name" value="D-isomer_2_OHA_DH_cat_dom"/>
</dbReference>
<dbReference type="GO" id="GO:0016616">
    <property type="term" value="F:oxidoreductase activity, acting on the CH-OH group of donors, NAD or NADP as acceptor"/>
    <property type="evidence" value="ECO:0007669"/>
    <property type="project" value="InterPro"/>
</dbReference>
<dbReference type="Gene3D" id="3.40.50.720">
    <property type="entry name" value="NAD(P)-binding Rossmann-like Domain"/>
    <property type="match status" value="2"/>
</dbReference>
<dbReference type="PANTHER" id="PTHR43333">
    <property type="entry name" value="2-HACID_DH_C DOMAIN-CONTAINING PROTEIN"/>
    <property type="match status" value="1"/>
</dbReference>
<sequence length="327" mass="34953">MTVAAGGAKPVVAVLYREALPPRLAEIEALAEVRLAKADALAGAMDGADVLYQWHSFSPALRENWGAASTLRWVHVSAAGVSQLMFDELVRSRIQYTNSRGVLSRAIAEFALGFVLDLAKDSQGSFRRQQEQRWEHRTSRKIQGQRALVVGTGSIGREIASLFRAVGMQVSGAGRSSRPGDTDFDEIHSSQDLARIVPGFDYVVLAAPLTGQTRGLIGAEVLAAMSPSAHLINVGRGELVETGALVDALAAGSIAGAALDVVHPEPLPAGHPLWALENVIITPHMSGDTEDYLDDLGALFVENLRRYCLGEPLQNVVDKRLGFVAAS</sequence>
<dbReference type="AlphaFoldDB" id="A0A4R5Y347"/>
<keyword evidence="2 4" id="KW-0560">Oxidoreductase</keyword>
<evidence type="ECO:0000256" key="3">
    <source>
        <dbReference type="ARBA" id="ARBA00023027"/>
    </source>
</evidence>
<dbReference type="EMBL" id="SMZQ01000003">
    <property type="protein sequence ID" value="TDL38824.1"/>
    <property type="molecule type" value="Genomic_DNA"/>
</dbReference>